<feature type="compositionally biased region" description="Low complexity" evidence="9">
    <location>
        <begin position="774"/>
        <end position="786"/>
    </location>
</feature>
<dbReference type="Pfam" id="PF26544">
    <property type="entry name" value="Mdm12"/>
    <property type="match status" value="2"/>
</dbReference>
<dbReference type="GO" id="GO:0032865">
    <property type="term" value="C:ERMES complex"/>
    <property type="evidence" value="ECO:0007669"/>
    <property type="project" value="UniProtKB-UniRule"/>
</dbReference>
<comment type="function">
    <text evidence="8">Component of the ERMES/MDM complex, which serves as a molecular tether to connect the endoplasmic reticulum (ER) and mitochondria. Components of this complex are involved in the control of mitochondrial shape and protein biogenesis, and function in nonvesicular lipid trafficking between the ER and mitochondria. MDM12 is required for the interaction of the ER-resident membrane protein MMM1 and the outer mitochondrial membrane-resident beta-barrel protein MDM10. The MDM12-MMM1 subcomplex functions in the major beta-barrel assembly pathway that is responsible for biogenesis of all mitochondrial outer membrane beta-barrel proteins, and acts in a late step after the SAM complex. The MDM10-MDM12-MMM1 subcomplex further acts in the TOM40-specific pathway after the action of the MDM12-MMM1 complex. Essential for establishing and maintaining the structure of mitochondria and maintenance of mtDNA nucleoids.</text>
</comment>
<dbReference type="GO" id="GO:0015165">
    <property type="term" value="F:pyrimidine nucleotide-sugar transmembrane transporter activity"/>
    <property type="evidence" value="ECO:0007669"/>
    <property type="project" value="InterPro"/>
</dbReference>
<keyword evidence="8" id="KW-0496">Mitochondrion</keyword>
<proteinExistence type="inferred from homology"/>
<dbReference type="PROSITE" id="PS51847">
    <property type="entry name" value="SMP"/>
    <property type="match status" value="1"/>
</dbReference>
<evidence type="ECO:0000256" key="7">
    <source>
        <dbReference type="ARBA" id="ARBA00023136"/>
    </source>
</evidence>
<name>A0A5K1K2A7_9APHY</name>
<evidence type="ECO:0000256" key="8">
    <source>
        <dbReference type="HAMAP-Rule" id="MF_03104"/>
    </source>
</evidence>
<keyword evidence="7 8" id="KW-0472">Membrane</keyword>
<dbReference type="CDD" id="cd21672">
    <property type="entry name" value="SMP_Mdm12"/>
    <property type="match status" value="1"/>
</dbReference>
<dbReference type="InterPro" id="IPR007271">
    <property type="entry name" value="Nuc_sug_transpt"/>
</dbReference>
<feature type="compositionally biased region" description="Polar residues" evidence="9">
    <location>
        <begin position="1"/>
        <end position="20"/>
    </location>
</feature>
<organism evidence="12">
    <name type="scientific">Ganoderma boninense</name>
    <dbReference type="NCBI Taxonomy" id="34458"/>
    <lineage>
        <taxon>Eukaryota</taxon>
        <taxon>Fungi</taxon>
        <taxon>Dikarya</taxon>
        <taxon>Basidiomycota</taxon>
        <taxon>Agaricomycotina</taxon>
        <taxon>Agaricomycetes</taxon>
        <taxon>Polyporales</taxon>
        <taxon>Polyporaceae</taxon>
        <taxon>Ganoderma</taxon>
    </lineage>
</organism>
<evidence type="ECO:0000313" key="12">
    <source>
        <dbReference type="EMBL" id="VWP00199.1"/>
    </source>
</evidence>
<feature type="transmembrane region" description="Helical" evidence="10">
    <location>
        <begin position="391"/>
        <end position="410"/>
    </location>
</feature>
<dbReference type="HAMAP" id="MF_03104">
    <property type="entry name" value="Mdm12"/>
    <property type="match status" value="1"/>
</dbReference>
<dbReference type="Pfam" id="PF04142">
    <property type="entry name" value="Nuc_sug_transp"/>
    <property type="match status" value="1"/>
</dbReference>
<evidence type="ECO:0000256" key="9">
    <source>
        <dbReference type="SAM" id="MobiDB-lite"/>
    </source>
</evidence>
<dbReference type="GO" id="GO:0000139">
    <property type="term" value="C:Golgi membrane"/>
    <property type="evidence" value="ECO:0007669"/>
    <property type="project" value="InterPro"/>
</dbReference>
<evidence type="ECO:0000256" key="10">
    <source>
        <dbReference type="SAM" id="Phobius"/>
    </source>
</evidence>
<comment type="similarity">
    <text evidence="8">Belongs to the MDM12 family.</text>
</comment>
<dbReference type="EMBL" id="LR728251">
    <property type="protein sequence ID" value="VWP00199.1"/>
    <property type="molecule type" value="Genomic_DNA"/>
</dbReference>
<dbReference type="InterPro" id="IPR037185">
    <property type="entry name" value="EmrE-like"/>
</dbReference>
<feature type="compositionally biased region" description="Low complexity" evidence="9">
    <location>
        <begin position="50"/>
        <end position="59"/>
    </location>
</feature>
<dbReference type="GO" id="GO:0005789">
    <property type="term" value="C:endoplasmic reticulum membrane"/>
    <property type="evidence" value="ECO:0007669"/>
    <property type="project" value="UniProtKB-SubCell"/>
</dbReference>
<feature type="transmembrane region" description="Helical" evidence="10">
    <location>
        <begin position="241"/>
        <end position="260"/>
    </location>
</feature>
<dbReference type="GO" id="GO:0045040">
    <property type="term" value="P:protein insertion into mitochondrial outer membrane"/>
    <property type="evidence" value="ECO:0007669"/>
    <property type="project" value="UniProtKB-UniRule"/>
</dbReference>
<comment type="subcellular location">
    <subcellularLocation>
        <location evidence="1">Membrane</location>
        <topology evidence="1">Multi-pass membrane protein</topology>
    </subcellularLocation>
    <subcellularLocation>
        <location evidence="8">Mitochondrion outer membrane</location>
        <topology evidence="8">Peripheral membrane protein</topology>
        <orientation evidence="8">Cytoplasmic side</orientation>
    </subcellularLocation>
    <subcellularLocation>
        <location evidence="8">Endoplasmic reticulum membrane</location>
        <topology evidence="8">Peripheral membrane protein</topology>
        <orientation evidence="8">Cytoplasmic side</orientation>
    </subcellularLocation>
    <text evidence="8">The ERMES/MDM complex localizes to a few discrete foci (around 10 per single cell), that represent mitochondria-endoplasmic reticulum junctions. These foci are often found next to mtDNA nucleoids.</text>
</comment>
<dbReference type="SUPFAM" id="SSF103481">
    <property type="entry name" value="Multidrug resistance efflux transporter EmrE"/>
    <property type="match status" value="1"/>
</dbReference>
<reference evidence="12" key="1">
    <citation type="submission" date="2019-10" db="EMBL/GenBank/DDBJ databases">
        <authorList>
            <person name="Nor Muhammad N."/>
        </authorList>
    </citation>
    <scope>NUCLEOTIDE SEQUENCE</scope>
</reference>
<keyword evidence="3 10" id="KW-0812">Transmembrane</keyword>
<evidence type="ECO:0000256" key="3">
    <source>
        <dbReference type="ARBA" id="ARBA00022692"/>
    </source>
</evidence>
<dbReference type="PANTHER" id="PTHR10231">
    <property type="entry name" value="NUCLEOTIDE-SUGAR TRANSMEMBRANE TRANSPORTER"/>
    <property type="match status" value="1"/>
</dbReference>
<evidence type="ECO:0000256" key="5">
    <source>
        <dbReference type="ARBA" id="ARBA00023055"/>
    </source>
</evidence>
<feature type="region of interest" description="Disordered" evidence="9">
    <location>
        <begin position="870"/>
        <end position="889"/>
    </location>
</feature>
<accession>A0A5K1K2A7</accession>
<keyword evidence="8" id="KW-0256">Endoplasmic reticulum</keyword>
<evidence type="ECO:0000256" key="4">
    <source>
        <dbReference type="ARBA" id="ARBA00022989"/>
    </source>
</evidence>
<feature type="region of interest" description="Disordered" evidence="9">
    <location>
        <begin position="1"/>
        <end position="59"/>
    </location>
</feature>
<evidence type="ECO:0000256" key="1">
    <source>
        <dbReference type="ARBA" id="ARBA00004141"/>
    </source>
</evidence>
<sequence length="954" mass="103553">MAPQSTLPRRTLGMSAQASPDSMFHRPYPTVRTSAASSVSLDDDAPGSRPPSSRSSPRLAPALTPLAAELPTINSPVTATGANSESGSGPNVCGLPLKYVSLVTLAVQNATLSIVMHYSRVSIPAAESYSPATAVLLNEILKGSISFVIAFLRVVYASDTSGLGPAGWFFSFRRVCKDIFSPDCWKLSIPALLYVVQNSLQFVAISNLPVATFQVTYQMKILTTAAFSVALLRKRLSSSKWISLFLLAIGVGIVQLQTLATRQVPANTHIGSAHESAPLHIHIMSPLKGFGAVTAACFTSGLAGVYFEMVLKNSKADLWVRNVQLSLFSLLPALLPIFFETHHPARGGLWANMLRNFGGWAWATVAIQVLGGLITAIVIKYSDNILKGFATSLSIVLSFLASVALFGFHITPTFVTGSSIVLVATWMYNQPPGKELVAITNVIPGKSAYPSFPGTPVERDAPILGQFPSEKKRASPFGSPRAFATALGMSEKPEADRFGETLETSRYLNAPYGSPFPSRTPSPVLTPPYSPHAPVSSNLAPALLRLSRSERYPYVPQPCIMSIDLEWNRLDALLASTLVDLINRQLENTTRPSFIGPIEVTSFDFGSNAPDVELVDLRDIYRDFLEDDEDEEEDGTHGAPVKVTEFPDDDGFEWVSRKAVRGKGVGDEGPAYHLLPPHMRYGMSPGMGGMGGVGMGMDMLHSPFLRSPRDIWSPAFSNLADLRPSYPSPSLYLSAMSAVSNAPPRSLSALPTPPRLDRGISQDADEQELASQSDPLPEAGAGADAEPPAPRPPQHPNLQLHLHIAWQSNLRVTLTTSLLINYPSPMFMSLPIKLSVTGLFFNGEVVVAYEGERRRVHLCIVDELDPYGPLSCGGDRPKRDTPSSGTPVEAEDERLLPTIYIESEIGQADKHVLKNVTRVERFIQDVIRKTVEEELVFPNFQTFVLGDQEPENQP</sequence>
<dbReference type="InterPro" id="IPR031468">
    <property type="entry name" value="SMP_LBD"/>
</dbReference>
<evidence type="ECO:0000256" key="2">
    <source>
        <dbReference type="ARBA" id="ARBA00022448"/>
    </source>
</evidence>
<evidence type="ECO:0000259" key="11">
    <source>
        <dbReference type="PROSITE" id="PS51847"/>
    </source>
</evidence>
<gene>
    <name evidence="12" type="primary">I1S4C9</name>
    <name evidence="8" type="synonym">MDM12</name>
</gene>
<dbReference type="AlphaFoldDB" id="A0A5K1K2A7"/>
<feature type="domain" description="SMP-LTD" evidence="11">
    <location>
        <begin position="561"/>
        <end position="946"/>
    </location>
</feature>
<dbReference type="NCBIfam" id="TIGR00803">
    <property type="entry name" value="nst"/>
    <property type="match status" value="1"/>
</dbReference>
<comment type="subunit">
    <text evidence="8">Component of the ER-mitochondria encounter structure (ERMES) or MDM complex, composed of MMM1, MDM10, MDM12 and MDM34. A MMM1 homodimer associates with one molecule of MDM12 on each side in a pairwise head-to-tail manner, and the SMP-LTD domains of MMM1 and MDM12 generate a continuous hydrophobic tunnel for phospholipid trafficking.</text>
</comment>
<protein>
    <recommendedName>
        <fullName evidence="8">Mitochondrial distribution and morphology protein 12</fullName>
    </recommendedName>
    <alternativeName>
        <fullName evidence="8">Mitochondrial inheritance component MDM12</fullName>
    </alternativeName>
</protein>
<keyword evidence="4 10" id="KW-1133">Transmembrane helix</keyword>
<keyword evidence="5" id="KW-0445">Lipid transport</keyword>
<feature type="transmembrane region" description="Helical" evidence="10">
    <location>
        <begin position="319"/>
        <end position="339"/>
    </location>
</feature>
<dbReference type="GO" id="GO:0006869">
    <property type="term" value="P:lipid transport"/>
    <property type="evidence" value="ECO:0007669"/>
    <property type="project" value="UniProtKB-KW"/>
</dbReference>
<feature type="region of interest" description="Disordered" evidence="9">
    <location>
        <begin position="743"/>
        <end position="797"/>
    </location>
</feature>
<keyword evidence="6" id="KW-0446">Lipid-binding</keyword>
<dbReference type="InterPro" id="IPR027532">
    <property type="entry name" value="Mdm12"/>
</dbReference>
<keyword evidence="8" id="KW-1000">Mitochondrion outer membrane</keyword>
<dbReference type="GO" id="GO:0008289">
    <property type="term" value="F:lipid binding"/>
    <property type="evidence" value="ECO:0007669"/>
    <property type="project" value="UniProtKB-KW"/>
</dbReference>
<evidence type="ECO:0000256" key="6">
    <source>
        <dbReference type="ARBA" id="ARBA00023121"/>
    </source>
</evidence>
<feature type="transmembrane region" description="Helical" evidence="10">
    <location>
        <begin position="289"/>
        <end position="307"/>
    </location>
</feature>
<keyword evidence="2" id="KW-0813">Transport</keyword>
<feature type="transmembrane region" description="Helical" evidence="10">
    <location>
        <begin position="359"/>
        <end position="379"/>
    </location>
</feature>